<dbReference type="Proteomes" id="UP000178606">
    <property type="component" value="Unassembled WGS sequence"/>
</dbReference>
<gene>
    <name evidence="2" type="ORF">A3F84_28955</name>
</gene>
<name>A0A1F6CTE9_HANXR</name>
<dbReference type="GO" id="GO:0004386">
    <property type="term" value="F:helicase activity"/>
    <property type="evidence" value="ECO:0007669"/>
    <property type="project" value="UniProtKB-KW"/>
</dbReference>
<keyword evidence="2" id="KW-0547">Nucleotide-binding</keyword>
<dbReference type="Pfam" id="PF04326">
    <property type="entry name" value="SLFN_AlbA_2"/>
    <property type="match status" value="1"/>
</dbReference>
<dbReference type="EMBL" id="MFKF01000146">
    <property type="protein sequence ID" value="OGG52291.1"/>
    <property type="molecule type" value="Genomic_DNA"/>
</dbReference>
<dbReference type="Gene3D" id="3.30.565.60">
    <property type="match status" value="1"/>
</dbReference>
<organism evidence="2 3">
    <name type="scientific">Handelsmanbacteria sp. (strain RIFCSPLOWO2_12_FULL_64_10)</name>
    <dbReference type="NCBI Taxonomy" id="1817868"/>
    <lineage>
        <taxon>Bacteria</taxon>
        <taxon>Candidatus Handelsmaniibacteriota</taxon>
    </lineage>
</organism>
<evidence type="ECO:0000313" key="2">
    <source>
        <dbReference type="EMBL" id="OGG52291.1"/>
    </source>
</evidence>
<keyword evidence="2" id="KW-0067">ATP-binding</keyword>
<dbReference type="InterPro" id="IPR038461">
    <property type="entry name" value="Schlafen_AlbA_2_dom_sf"/>
</dbReference>
<comment type="caution">
    <text evidence="2">The sequence shown here is derived from an EMBL/GenBank/DDBJ whole genome shotgun (WGS) entry which is preliminary data.</text>
</comment>
<protein>
    <submittedName>
        <fullName evidence="2">ATP-dependent DNA helicase RecG</fullName>
    </submittedName>
</protein>
<feature type="domain" description="Schlafen AlbA-2" evidence="1">
    <location>
        <begin position="14"/>
        <end position="131"/>
    </location>
</feature>
<accession>A0A1F6CTE9</accession>
<dbReference type="AlphaFoldDB" id="A0A1F6CTE9"/>
<keyword evidence="2" id="KW-0378">Hydrolase</keyword>
<dbReference type="PANTHER" id="PTHR30595">
    <property type="entry name" value="GLPR-RELATED TRANSCRIPTIONAL REPRESSOR"/>
    <property type="match status" value="1"/>
</dbReference>
<evidence type="ECO:0000259" key="1">
    <source>
        <dbReference type="Pfam" id="PF04326"/>
    </source>
</evidence>
<dbReference type="PANTHER" id="PTHR30595:SF6">
    <property type="entry name" value="SCHLAFEN ALBA-2 DOMAIN-CONTAINING PROTEIN"/>
    <property type="match status" value="1"/>
</dbReference>
<dbReference type="InterPro" id="IPR007421">
    <property type="entry name" value="Schlafen_AlbA_2_dom"/>
</dbReference>
<sequence>MLKTELMELIRNGENSGVELKRDDVHPDSLAKEIAALLNLEGGYILLGVEDNGTVTGLTRDPRQAEEWVMNVCQNNIQPAIIPYWETIPWEDSKVVGVITLPADSPDKPYKAKHGPAWSTFVRVGSTSRDATREQEARLYQASGLVRYDVKPVPGTTLNDLDRRRLENYFRDIRQQDCPPTEDEEGWRRLLLNTDLMVEDRGRAISTAGAILLFGRKPNRLLPQAGITATAYPGTEKEYAARERPTLRGPIVPLKSTTGEVLETGLVEQAMDFVRRNTAVEARIDEGGRRQDRWKDYPLEAIREAVVNAVAHRDYTIAVTDIELSLYSDRLEVISPGRLPNTVTVEKMKYGYRATRNELIKEILRDYRHIEATGLGVPRKIIRGMREHNGTDPDLIEAEDRFTVRLWKGRREP</sequence>
<reference evidence="2 3" key="1">
    <citation type="journal article" date="2016" name="Nat. Commun.">
        <title>Thousands of microbial genomes shed light on interconnected biogeochemical processes in an aquifer system.</title>
        <authorList>
            <person name="Anantharaman K."/>
            <person name="Brown C.T."/>
            <person name="Hug L.A."/>
            <person name="Sharon I."/>
            <person name="Castelle C.J."/>
            <person name="Probst A.J."/>
            <person name="Thomas B.C."/>
            <person name="Singh A."/>
            <person name="Wilkins M.J."/>
            <person name="Karaoz U."/>
            <person name="Brodie E.L."/>
            <person name="Williams K.H."/>
            <person name="Hubbard S.S."/>
            <person name="Banfield J.F."/>
        </authorList>
    </citation>
    <scope>NUCLEOTIDE SEQUENCE [LARGE SCALE GENOMIC DNA]</scope>
    <source>
        <strain evidence="3">RIFCSPLOWO2_12_FULL_64_10</strain>
    </source>
</reference>
<dbReference type="Pfam" id="PF13749">
    <property type="entry name" value="HATPase_c_4"/>
    <property type="match status" value="1"/>
</dbReference>
<dbReference type="Gene3D" id="3.30.950.30">
    <property type="entry name" value="Schlafen, AAA domain"/>
    <property type="match status" value="1"/>
</dbReference>
<dbReference type="InterPro" id="IPR038475">
    <property type="entry name" value="RecG_C_sf"/>
</dbReference>
<evidence type="ECO:0000313" key="3">
    <source>
        <dbReference type="Proteomes" id="UP000178606"/>
    </source>
</evidence>
<keyword evidence="2" id="KW-0347">Helicase</keyword>
<proteinExistence type="predicted"/>